<proteinExistence type="predicted"/>
<evidence type="ECO:0000256" key="3">
    <source>
        <dbReference type="SAM" id="SignalP"/>
    </source>
</evidence>
<dbReference type="PANTHER" id="PTHR32347">
    <property type="entry name" value="EFFLUX SYSTEM COMPONENT YKNX-RELATED"/>
    <property type="match status" value="1"/>
</dbReference>
<organism evidence="4">
    <name type="scientific">Rhodanobacter sp. IGA1.0</name>
    <dbReference type="NCBI Taxonomy" id="3158582"/>
    <lineage>
        <taxon>Bacteria</taxon>
        <taxon>Pseudomonadati</taxon>
        <taxon>Pseudomonadota</taxon>
        <taxon>Gammaproteobacteria</taxon>
        <taxon>Lysobacterales</taxon>
        <taxon>Rhodanobacteraceae</taxon>
        <taxon>Rhodanobacter</taxon>
    </lineage>
</organism>
<evidence type="ECO:0008006" key="5">
    <source>
        <dbReference type="Google" id="ProtNLM"/>
    </source>
</evidence>
<name>A0AAU7QLL8_9GAMM</name>
<accession>A0AAU7QLL8</accession>
<feature type="chain" id="PRO_5043784023" description="HlyD family efflux transporter periplasmic adaptor subunit" evidence="3">
    <location>
        <begin position="21"/>
        <end position="397"/>
    </location>
</feature>
<evidence type="ECO:0000256" key="1">
    <source>
        <dbReference type="ARBA" id="ARBA00004196"/>
    </source>
</evidence>
<dbReference type="PANTHER" id="PTHR32347:SF23">
    <property type="entry name" value="BLL5650 PROTEIN"/>
    <property type="match status" value="1"/>
</dbReference>
<evidence type="ECO:0000256" key="2">
    <source>
        <dbReference type="ARBA" id="ARBA00023054"/>
    </source>
</evidence>
<dbReference type="InterPro" id="IPR050465">
    <property type="entry name" value="UPF0194_transport"/>
</dbReference>
<keyword evidence="2" id="KW-0175">Coiled coil</keyword>
<dbReference type="EMBL" id="CP157948">
    <property type="protein sequence ID" value="XBS90437.1"/>
    <property type="molecule type" value="Genomic_DNA"/>
</dbReference>
<sequence length="397" mass="43441">MSRYAWLLLFLLGGCTHADADHTVLEQAHAGPLEFSVLGEGELHSTRPTPLLVPGKQWSSRQLNWMLPDGSTVEKGELVARFSADQSKQDLLEAQIDLQRNALARAGKQAELDDKNGQLDVDLIQVAAQHAIAARYANASLDAMARNDILDAVQDVHYLDVRQRILQWREDQSASRGAAELAVLDAQRNSFETLAKQKQADLEALELRAPHAGVLVLERDWSDQVPHVGGSLYAGNTFASLPDLAALEVQLSVPQIEAQGIRVGDVVQLHRWGIPAQTVSSRISWIASAAQPRSRDNPVKYLSLKTTLPADVARRYGWIPGQRFVGKIILLQAQGYSVPNMALSHDDGHDSVQVLAGNEVRTKRLKLGVRGATRTQVLDGLRSGDRILLAGKAGEEK</sequence>
<dbReference type="AlphaFoldDB" id="A0AAU7QLL8"/>
<protein>
    <recommendedName>
        <fullName evidence="5">HlyD family efflux transporter periplasmic adaptor subunit</fullName>
    </recommendedName>
</protein>
<dbReference type="PROSITE" id="PS51257">
    <property type="entry name" value="PROKAR_LIPOPROTEIN"/>
    <property type="match status" value="1"/>
</dbReference>
<comment type="subcellular location">
    <subcellularLocation>
        <location evidence="1">Cell envelope</location>
    </subcellularLocation>
</comment>
<dbReference type="Gene3D" id="2.40.30.170">
    <property type="match status" value="1"/>
</dbReference>
<feature type="signal peptide" evidence="3">
    <location>
        <begin position="1"/>
        <end position="20"/>
    </location>
</feature>
<dbReference type="GO" id="GO:0030313">
    <property type="term" value="C:cell envelope"/>
    <property type="evidence" value="ECO:0007669"/>
    <property type="project" value="UniProtKB-SubCell"/>
</dbReference>
<evidence type="ECO:0000313" key="4">
    <source>
        <dbReference type="EMBL" id="XBS90437.1"/>
    </source>
</evidence>
<gene>
    <name evidence="4" type="ORF">ABNK63_01995</name>
</gene>
<dbReference type="RefSeq" id="WP_350016551.1">
    <property type="nucleotide sequence ID" value="NZ_CP157948.1"/>
</dbReference>
<reference evidence="4" key="1">
    <citation type="submission" date="2024-06" db="EMBL/GenBank/DDBJ databases">
        <authorList>
            <person name="Sun Y."/>
        </authorList>
    </citation>
    <scope>NUCLEOTIDE SEQUENCE</scope>
    <source>
        <strain evidence="4">IGA1.0</strain>
    </source>
</reference>
<keyword evidence="3" id="KW-0732">Signal</keyword>
<dbReference type="Gene3D" id="2.40.420.20">
    <property type="match status" value="1"/>
</dbReference>